<sequence>MADDANIDTIIIDEKYESIIDKTPITFLEWQNHRGTSLEAVYRNKYKHLRKLAKAKIEHRQEEYWGEVCEGIEKSTKSNDPATVFSIIRRLKGGIKRLENIPIEDKNVKLLVSSTDQLEHWREYFCELLNAYSTVDPCVINEVQITIASRLDLERQNAQPSFEEVTADILKAGGEPVIKWLHKMFADV</sequence>
<name>A0A820ZRZ7_9BILA</name>
<protein>
    <submittedName>
        <fullName evidence="1">Uncharacterized protein</fullName>
    </submittedName>
</protein>
<dbReference type="Proteomes" id="UP000663862">
    <property type="component" value="Unassembled WGS sequence"/>
</dbReference>
<organism evidence="1 2">
    <name type="scientific">Rotaria socialis</name>
    <dbReference type="NCBI Taxonomy" id="392032"/>
    <lineage>
        <taxon>Eukaryota</taxon>
        <taxon>Metazoa</taxon>
        <taxon>Spiralia</taxon>
        <taxon>Gnathifera</taxon>
        <taxon>Rotifera</taxon>
        <taxon>Eurotatoria</taxon>
        <taxon>Bdelloidea</taxon>
        <taxon>Philodinida</taxon>
        <taxon>Philodinidae</taxon>
        <taxon>Rotaria</taxon>
    </lineage>
</organism>
<evidence type="ECO:0000313" key="1">
    <source>
        <dbReference type="EMBL" id="CAF4569263.1"/>
    </source>
</evidence>
<gene>
    <name evidence="1" type="ORF">TSG867_LOCUS25845</name>
</gene>
<evidence type="ECO:0000313" key="2">
    <source>
        <dbReference type="Proteomes" id="UP000663862"/>
    </source>
</evidence>
<comment type="caution">
    <text evidence="1">The sequence shown here is derived from an EMBL/GenBank/DDBJ whole genome shotgun (WGS) entry which is preliminary data.</text>
</comment>
<proteinExistence type="predicted"/>
<accession>A0A820ZRZ7</accession>
<dbReference type="EMBL" id="CAJOBQ010002602">
    <property type="protein sequence ID" value="CAF4569263.1"/>
    <property type="molecule type" value="Genomic_DNA"/>
</dbReference>
<reference evidence="1" key="1">
    <citation type="submission" date="2021-02" db="EMBL/GenBank/DDBJ databases">
        <authorList>
            <person name="Nowell W R."/>
        </authorList>
    </citation>
    <scope>NUCLEOTIDE SEQUENCE</scope>
</reference>
<dbReference type="AlphaFoldDB" id="A0A820ZRZ7"/>